<dbReference type="Proteomes" id="UP000034837">
    <property type="component" value="Unassembled WGS sequence"/>
</dbReference>
<proteinExistence type="predicted"/>
<evidence type="ECO:0000313" key="1">
    <source>
        <dbReference type="EMBL" id="KKS55126.1"/>
    </source>
</evidence>
<comment type="caution">
    <text evidence="1">The sequence shown here is derived from an EMBL/GenBank/DDBJ whole genome shotgun (WGS) entry which is preliminary data.</text>
</comment>
<organism evidence="1 2">
    <name type="scientific">Candidatus Magasanikbacteria bacterium GW2011_GWA2_42_32</name>
    <dbReference type="NCBI Taxonomy" id="1619039"/>
    <lineage>
        <taxon>Bacteria</taxon>
        <taxon>Candidatus Magasanikiibacteriota</taxon>
    </lineage>
</organism>
<gene>
    <name evidence="1" type="ORF">UV20_C0027G0008</name>
</gene>
<feature type="non-terminal residue" evidence="1">
    <location>
        <position position="1"/>
    </location>
</feature>
<evidence type="ECO:0000313" key="2">
    <source>
        <dbReference type="Proteomes" id="UP000034837"/>
    </source>
</evidence>
<dbReference type="AlphaFoldDB" id="A0A0G1C8X7"/>
<sequence length="97" mass="10688">NSHEIFVNLSSSGMYDKTIFEAMACGCIALASNDNLKGQIDERFVIGEREAEKVAISLAGVLSLSEEEKQKIISDNIRFAGTHSLIILSEKLLVEMR</sequence>
<dbReference type="EMBL" id="LCDO01000027">
    <property type="protein sequence ID" value="KKS55126.1"/>
    <property type="molecule type" value="Genomic_DNA"/>
</dbReference>
<reference evidence="1 2" key="1">
    <citation type="journal article" date="2015" name="Nature">
        <title>rRNA introns, odd ribosomes, and small enigmatic genomes across a large radiation of phyla.</title>
        <authorList>
            <person name="Brown C.T."/>
            <person name="Hug L.A."/>
            <person name="Thomas B.C."/>
            <person name="Sharon I."/>
            <person name="Castelle C.J."/>
            <person name="Singh A."/>
            <person name="Wilkins M.J."/>
            <person name="Williams K.H."/>
            <person name="Banfield J.F."/>
        </authorList>
    </citation>
    <scope>NUCLEOTIDE SEQUENCE [LARGE SCALE GENOMIC DNA]</scope>
</reference>
<name>A0A0G1C8X7_9BACT</name>
<evidence type="ECO:0008006" key="3">
    <source>
        <dbReference type="Google" id="ProtNLM"/>
    </source>
</evidence>
<protein>
    <recommendedName>
        <fullName evidence="3">Glycosyl transferase family 1 domain-containing protein</fullName>
    </recommendedName>
</protein>
<accession>A0A0G1C8X7</accession>